<comment type="caution">
    <text evidence="2">The sequence shown here is derived from an EMBL/GenBank/DDBJ whole genome shotgun (WGS) entry which is preliminary data.</text>
</comment>
<evidence type="ECO:0000256" key="1">
    <source>
        <dbReference type="SAM" id="Phobius"/>
    </source>
</evidence>
<dbReference type="InterPro" id="IPR021329">
    <property type="entry name" value="DUF2938"/>
</dbReference>
<protein>
    <recommendedName>
        <fullName evidence="4">DUF2938 domain-containing protein</fullName>
    </recommendedName>
</protein>
<proteinExistence type="predicted"/>
<evidence type="ECO:0000313" key="2">
    <source>
        <dbReference type="EMBL" id="EAT15478.1"/>
    </source>
</evidence>
<dbReference type="Proteomes" id="UP000005695">
    <property type="component" value="Unassembled WGS sequence"/>
</dbReference>
<keyword evidence="1" id="KW-0472">Membrane</keyword>
<evidence type="ECO:0000313" key="3">
    <source>
        <dbReference type="Proteomes" id="UP000005695"/>
    </source>
</evidence>
<feature type="transmembrane region" description="Helical" evidence="1">
    <location>
        <begin position="12"/>
        <end position="29"/>
    </location>
</feature>
<feature type="transmembrane region" description="Helical" evidence="1">
    <location>
        <begin position="75"/>
        <end position="94"/>
    </location>
</feature>
<feature type="transmembrane region" description="Helical" evidence="1">
    <location>
        <begin position="106"/>
        <end position="129"/>
    </location>
</feature>
<evidence type="ECO:0008006" key="4">
    <source>
        <dbReference type="Google" id="ProtNLM"/>
    </source>
</evidence>
<dbReference type="AlphaFoldDB" id="Q1JZ16"/>
<feature type="transmembrane region" description="Helical" evidence="1">
    <location>
        <begin position="141"/>
        <end position="162"/>
    </location>
</feature>
<dbReference type="Pfam" id="PF11158">
    <property type="entry name" value="DUF2938"/>
    <property type="match status" value="1"/>
</dbReference>
<reference evidence="2" key="2">
    <citation type="submission" date="2006-05" db="EMBL/GenBank/DDBJ databases">
        <title>Sequencing of the draft genome and assembly of Desulfuromonas acetoxidans DSM 684.</title>
        <authorList>
            <consortium name="US DOE Joint Genome Institute (JGI-PGF)"/>
            <person name="Copeland A."/>
            <person name="Lucas S."/>
            <person name="Lapidus A."/>
            <person name="Barry K."/>
            <person name="Detter J.C."/>
            <person name="Glavina del Rio T."/>
            <person name="Hammon N."/>
            <person name="Israni S."/>
            <person name="Dalin E."/>
            <person name="Tice H."/>
            <person name="Bruce D."/>
            <person name="Pitluck S."/>
            <person name="Richardson P."/>
        </authorList>
    </citation>
    <scope>NUCLEOTIDE SEQUENCE [LARGE SCALE GENOMIC DNA]</scope>
    <source>
        <strain evidence="2">DSM 684</strain>
    </source>
</reference>
<keyword evidence="1" id="KW-1133">Transmembrane helix</keyword>
<sequence length="165" mass="18244">MNELVELVVKAFLIGCGATVVMDLWALFLKSVFKLPSLNYAFVGRWLGHMPQGKFTHNTIVESPPVRGERLMGWGAHYAIGVAFALVLLVFWGLDWAKHPTFFPAIFIGVVTIVAPFFLMQPCFGFGVAAKRLPRPNFSRLLSLGSHSAYGVGLYLAALFWGNLL</sequence>
<organism evidence="2 3">
    <name type="scientific">Desulfuromonas acetoxidans (strain DSM 684 / 11070)</name>
    <dbReference type="NCBI Taxonomy" id="281689"/>
    <lineage>
        <taxon>Bacteria</taxon>
        <taxon>Pseudomonadati</taxon>
        <taxon>Thermodesulfobacteriota</taxon>
        <taxon>Desulfuromonadia</taxon>
        <taxon>Desulfuromonadales</taxon>
        <taxon>Desulfuromonadaceae</taxon>
        <taxon>Desulfuromonas</taxon>
    </lineage>
</organism>
<dbReference type="EMBL" id="AAEW02000010">
    <property type="protein sequence ID" value="EAT15478.1"/>
    <property type="molecule type" value="Genomic_DNA"/>
</dbReference>
<accession>Q1JZ16</accession>
<reference evidence="2" key="1">
    <citation type="submission" date="2006-05" db="EMBL/GenBank/DDBJ databases">
        <title>Annotation of the draft genome assembly of Desulfuromonas acetoxidans DSM 684.</title>
        <authorList>
            <consortium name="US DOE Joint Genome Institute (JGI-ORNL)"/>
            <person name="Larimer F."/>
            <person name="Land M."/>
            <person name="Hauser L."/>
        </authorList>
    </citation>
    <scope>NUCLEOTIDE SEQUENCE [LARGE SCALE GENOMIC DNA]</scope>
    <source>
        <strain evidence="2">DSM 684</strain>
    </source>
</reference>
<keyword evidence="3" id="KW-1185">Reference proteome</keyword>
<dbReference type="RefSeq" id="WP_006000802.1">
    <property type="nucleotide sequence ID" value="NZ_AAEW02000010.1"/>
</dbReference>
<gene>
    <name evidence="2" type="ORF">Dace_1340</name>
</gene>
<name>Q1JZ16_DESA6</name>
<keyword evidence="1" id="KW-0812">Transmembrane</keyword>